<comment type="caution">
    <text evidence="2">The sequence shown here is derived from an EMBL/GenBank/DDBJ whole genome shotgun (WGS) entry which is preliminary data.</text>
</comment>
<accession>A0A0G0UGK6</accession>
<gene>
    <name evidence="2" type="ORF">UU35_C0011G0034</name>
</gene>
<dbReference type="EMBL" id="LCAH01000011">
    <property type="protein sequence ID" value="KKR86581.1"/>
    <property type="molecule type" value="Genomic_DNA"/>
</dbReference>
<sequence>MNQPSFFTDAREQFERLAYAYGIQPSVCSLLGEFVHQKLEQTKPIRRQKITKPPKTKMQTRLFS</sequence>
<proteinExistence type="predicted"/>
<reference evidence="2 3" key="1">
    <citation type="journal article" date="2015" name="Nature">
        <title>rRNA introns, odd ribosomes, and small enigmatic genomes across a large radiation of phyla.</title>
        <authorList>
            <person name="Brown C.T."/>
            <person name="Hug L.A."/>
            <person name="Thomas B.C."/>
            <person name="Sharon I."/>
            <person name="Castelle C.J."/>
            <person name="Singh A."/>
            <person name="Wilkins M.J."/>
            <person name="Williams K.H."/>
            <person name="Banfield J.F."/>
        </authorList>
    </citation>
    <scope>NUCLEOTIDE SEQUENCE [LARGE SCALE GENOMIC DNA]</scope>
</reference>
<evidence type="ECO:0000313" key="3">
    <source>
        <dbReference type="Proteomes" id="UP000034616"/>
    </source>
</evidence>
<name>A0A0G0UGK6_9BACT</name>
<dbReference type="AlphaFoldDB" id="A0A0G0UGK6"/>
<evidence type="ECO:0000313" key="2">
    <source>
        <dbReference type="EMBL" id="KKR86581.1"/>
    </source>
</evidence>
<evidence type="ECO:0000256" key="1">
    <source>
        <dbReference type="SAM" id="MobiDB-lite"/>
    </source>
</evidence>
<feature type="region of interest" description="Disordered" evidence="1">
    <location>
        <begin position="45"/>
        <end position="64"/>
    </location>
</feature>
<organism evidence="2 3">
    <name type="scientific">Candidatus Uhrbacteria bacterium GW2011_GWC2_41_11</name>
    <dbReference type="NCBI Taxonomy" id="1618985"/>
    <lineage>
        <taxon>Bacteria</taxon>
        <taxon>Candidatus Uhriibacteriota</taxon>
    </lineage>
</organism>
<dbReference type="Proteomes" id="UP000034616">
    <property type="component" value="Unassembled WGS sequence"/>
</dbReference>
<feature type="compositionally biased region" description="Basic residues" evidence="1">
    <location>
        <begin position="45"/>
        <end position="55"/>
    </location>
</feature>
<protein>
    <submittedName>
        <fullName evidence="2">Uncharacterized protein</fullName>
    </submittedName>
</protein>